<dbReference type="InterPro" id="IPR002182">
    <property type="entry name" value="NB-ARC"/>
</dbReference>
<dbReference type="InterPro" id="IPR032675">
    <property type="entry name" value="LRR_dom_sf"/>
</dbReference>
<keyword evidence="14" id="KW-1185">Reference proteome</keyword>
<evidence type="ECO:0000256" key="3">
    <source>
        <dbReference type="ARBA" id="ARBA00022737"/>
    </source>
</evidence>
<name>A0A540NMM0_MALBA</name>
<proteinExistence type="predicted"/>
<evidence type="ECO:0000256" key="5">
    <source>
        <dbReference type="ARBA" id="ARBA00023027"/>
    </source>
</evidence>
<dbReference type="InterPro" id="IPR042197">
    <property type="entry name" value="Apaf_helical"/>
</dbReference>
<dbReference type="STRING" id="106549.A0A540NMM0"/>
<dbReference type="PANTHER" id="PTHR11017">
    <property type="entry name" value="LEUCINE-RICH REPEAT-CONTAINING PROTEIN"/>
    <property type="match status" value="1"/>
</dbReference>
<evidence type="ECO:0000259" key="9">
    <source>
        <dbReference type="Pfam" id="PF20160"/>
    </source>
</evidence>
<feature type="domain" description="NB-ARC" evidence="8">
    <location>
        <begin position="1"/>
        <end position="144"/>
    </location>
</feature>
<evidence type="ECO:0000256" key="4">
    <source>
        <dbReference type="ARBA" id="ARBA00022821"/>
    </source>
</evidence>
<accession>A0A540NMM0</accession>
<feature type="compositionally biased region" description="Basic and acidic residues" evidence="7">
    <location>
        <begin position="1012"/>
        <end position="1024"/>
    </location>
</feature>
<keyword evidence="4" id="KW-0611">Plant defense</keyword>
<dbReference type="PANTHER" id="PTHR11017:SF574">
    <property type="entry name" value="ADP-RIBOSYL CYCLASE_CYCLIC ADP-RIBOSE HYDROLASE"/>
    <property type="match status" value="1"/>
</dbReference>
<evidence type="ECO:0000256" key="6">
    <source>
        <dbReference type="ARBA" id="ARBA00047304"/>
    </source>
</evidence>
<protein>
    <recommendedName>
        <fullName evidence="1">ADP-ribosyl cyclase/cyclic ADP-ribose hydrolase</fullName>
        <ecNumber evidence="1">3.2.2.6</ecNumber>
    </recommendedName>
</protein>
<reference evidence="13 14" key="1">
    <citation type="journal article" date="2019" name="G3 (Bethesda)">
        <title>Sequencing of a Wild Apple (Malus baccata) Genome Unravels the Differences Between Cultivated and Wild Apple Species Regarding Disease Resistance and Cold Tolerance.</title>
        <authorList>
            <person name="Chen X."/>
        </authorList>
    </citation>
    <scope>NUCLEOTIDE SEQUENCE [LARGE SCALE GENOMIC DNA]</scope>
    <source>
        <strain evidence="14">cv. Shandingzi</strain>
        <tissue evidence="13">Leaves</tissue>
    </source>
</reference>
<evidence type="ECO:0000259" key="10">
    <source>
        <dbReference type="Pfam" id="PF23282"/>
    </source>
</evidence>
<organism evidence="13 14">
    <name type="scientific">Malus baccata</name>
    <name type="common">Siberian crab apple</name>
    <name type="synonym">Pyrus baccata</name>
    <dbReference type="NCBI Taxonomy" id="106549"/>
    <lineage>
        <taxon>Eukaryota</taxon>
        <taxon>Viridiplantae</taxon>
        <taxon>Streptophyta</taxon>
        <taxon>Embryophyta</taxon>
        <taxon>Tracheophyta</taxon>
        <taxon>Spermatophyta</taxon>
        <taxon>Magnoliopsida</taxon>
        <taxon>eudicotyledons</taxon>
        <taxon>Gunneridae</taxon>
        <taxon>Pentapetalae</taxon>
        <taxon>rosids</taxon>
        <taxon>fabids</taxon>
        <taxon>Rosales</taxon>
        <taxon>Rosaceae</taxon>
        <taxon>Amygdaloideae</taxon>
        <taxon>Maleae</taxon>
        <taxon>Malus</taxon>
    </lineage>
</organism>
<comment type="caution">
    <text evidence="13">The sequence shown here is derived from an EMBL/GenBank/DDBJ whole genome shotgun (WGS) entry which is preliminary data.</text>
</comment>
<evidence type="ECO:0000259" key="12">
    <source>
        <dbReference type="Pfam" id="PF23598"/>
    </source>
</evidence>
<dbReference type="InterPro" id="IPR045344">
    <property type="entry name" value="C-JID"/>
</dbReference>
<dbReference type="Pfam" id="PF23282">
    <property type="entry name" value="WHD_ROQ1"/>
    <property type="match status" value="1"/>
</dbReference>
<dbReference type="EMBL" id="VIEB01000020">
    <property type="protein sequence ID" value="TQE12274.1"/>
    <property type="molecule type" value="Genomic_DNA"/>
</dbReference>
<evidence type="ECO:0000259" key="8">
    <source>
        <dbReference type="Pfam" id="PF00931"/>
    </source>
</evidence>
<feature type="domain" description="Disease resistance R13L4/SHOC-2-like LRR" evidence="12">
    <location>
        <begin position="1048"/>
        <end position="1199"/>
    </location>
</feature>
<dbReference type="Pfam" id="PF00931">
    <property type="entry name" value="NB-ARC"/>
    <property type="match status" value="1"/>
</dbReference>
<evidence type="ECO:0000256" key="2">
    <source>
        <dbReference type="ARBA" id="ARBA00022614"/>
    </source>
</evidence>
<keyword evidence="3" id="KW-0677">Repeat</keyword>
<dbReference type="Pfam" id="PF23286">
    <property type="entry name" value="LRR_13"/>
    <property type="match status" value="1"/>
</dbReference>
<dbReference type="InterPro" id="IPR044974">
    <property type="entry name" value="Disease_R_plants"/>
</dbReference>
<dbReference type="SMART" id="SM00369">
    <property type="entry name" value="LRR_TYP"/>
    <property type="match status" value="7"/>
</dbReference>
<dbReference type="SUPFAM" id="SSF52540">
    <property type="entry name" value="P-loop containing nucleoside triphosphate hydrolases"/>
    <property type="match status" value="1"/>
</dbReference>
<dbReference type="InterPro" id="IPR036390">
    <property type="entry name" value="WH_DNA-bd_sf"/>
</dbReference>
<evidence type="ECO:0000256" key="1">
    <source>
        <dbReference type="ARBA" id="ARBA00011982"/>
    </source>
</evidence>
<keyword evidence="2" id="KW-0433">Leucine-rich repeat</keyword>
<feature type="domain" description="C-JID" evidence="9">
    <location>
        <begin position="1247"/>
        <end position="1396"/>
    </location>
</feature>
<evidence type="ECO:0000256" key="7">
    <source>
        <dbReference type="SAM" id="MobiDB-lite"/>
    </source>
</evidence>
<dbReference type="Proteomes" id="UP000315295">
    <property type="component" value="Unassembled WGS sequence"/>
</dbReference>
<dbReference type="InterPro" id="IPR055414">
    <property type="entry name" value="LRR_R13L4/SHOC2-like"/>
</dbReference>
<feature type="domain" description="Disease resistance protein RPS4B/Roq1-like leucine-rich repeats" evidence="11">
    <location>
        <begin position="594"/>
        <end position="779"/>
    </location>
</feature>
<dbReference type="GO" id="GO:0051707">
    <property type="term" value="P:response to other organism"/>
    <property type="evidence" value="ECO:0007669"/>
    <property type="project" value="UniProtKB-ARBA"/>
</dbReference>
<feature type="domain" description="Disease resistance protein Roq1-like winged-helix" evidence="10">
    <location>
        <begin position="214"/>
        <end position="286"/>
    </location>
</feature>
<gene>
    <name evidence="13" type="ORF">C1H46_001927</name>
</gene>
<dbReference type="SUPFAM" id="SSF46785">
    <property type="entry name" value="Winged helix' DNA-binding domain"/>
    <property type="match status" value="1"/>
</dbReference>
<keyword evidence="5" id="KW-0520">NAD</keyword>
<dbReference type="Gene3D" id="3.40.50.300">
    <property type="entry name" value="P-loop containing nucleotide triphosphate hydrolases"/>
    <property type="match status" value="1"/>
</dbReference>
<dbReference type="Gene3D" id="3.80.10.10">
    <property type="entry name" value="Ribonuclease Inhibitor"/>
    <property type="match status" value="3"/>
</dbReference>
<dbReference type="PRINTS" id="PR00364">
    <property type="entry name" value="DISEASERSIST"/>
</dbReference>
<feature type="domain" description="C-JID" evidence="9">
    <location>
        <begin position="845"/>
        <end position="998"/>
    </location>
</feature>
<evidence type="ECO:0000313" key="14">
    <source>
        <dbReference type="Proteomes" id="UP000315295"/>
    </source>
</evidence>
<dbReference type="InterPro" id="IPR058546">
    <property type="entry name" value="RPS4B/Roq1-like_LRR"/>
</dbReference>
<dbReference type="SUPFAM" id="SSF52058">
    <property type="entry name" value="L domain-like"/>
    <property type="match status" value="3"/>
</dbReference>
<dbReference type="Pfam" id="PF20160">
    <property type="entry name" value="C-JID"/>
    <property type="match status" value="2"/>
</dbReference>
<evidence type="ECO:0000259" key="11">
    <source>
        <dbReference type="Pfam" id="PF23286"/>
    </source>
</evidence>
<dbReference type="GO" id="GO:0006952">
    <property type="term" value="P:defense response"/>
    <property type="evidence" value="ECO:0007669"/>
    <property type="project" value="UniProtKB-KW"/>
</dbReference>
<dbReference type="Pfam" id="PF23598">
    <property type="entry name" value="LRR_14"/>
    <property type="match status" value="1"/>
</dbReference>
<feature type="region of interest" description="Disordered" evidence="7">
    <location>
        <begin position="1012"/>
        <end position="1034"/>
    </location>
</feature>
<dbReference type="InterPro" id="IPR027417">
    <property type="entry name" value="P-loop_NTPase"/>
</dbReference>
<comment type="catalytic activity">
    <reaction evidence="6">
        <text>NAD(+) + H2O = ADP-D-ribose + nicotinamide + H(+)</text>
        <dbReference type="Rhea" id="RHEA:16301"/>
        <dbReference type="ChEBI" id="CHEBI:15377"/>
        <dbReference type="ChEBI" id="CHEBI:15378"/>
        <dbReference type="ChEBI" id="CHEBI:17154"/>
        <dbReference type="ChEBI" id="CHEBI:57540"/>
        <dbReference type="ChEBI" id="CHEBI:57967"/>
        <dbReference type="EC" id="3.2.2.6"/>
    </reaction>
    <physiologicalReaction direction="left-to-right" evidence="6">
        <dbReference type="Rhea" id="RHEA:16302"/>
    </physiologicalReaction>
</comment>
<dbReference type="GO" id="GO:0043531">
    <property type="term" value="F:ADP binding"/>
    <property type="evidence" value="ECO:0007669"/>
    <property type="project" value="InterPro"/>
</dbReference>
<dbReference type="Gene3D" id="1.10.8.430">
    <property type="entry name" value="Helical domain of apoptotic protease-activating factors"/>
    <property type="match status" value="1"/>
</dbReference>
<dbReference type="InterPro" id="IPR003591">
    <property type="entry name" value="Leu-rich_rpt_typical-subtyp"/>
</dbReference>
<dbReference type="EC" id="3.2.2.6" evidence="1"/>
<dbReference type="GO" id="GO:0061809">
    <property type="term" value="F:NAD+ nucleosidase activity, cyclic ADP-ribose generating"/>
    <property type="evidence" value="ECO:0007669"/>
    <property type="project" value="UniProtKB-EC"/>
</dbReference>
<sequence>MGGIGKTTLAETVFHRLSSKFEASCFLKNVRENSEKADGLNHLEQTLLKEILKEEGLSIGSNGVRERLSRTKVLIVLDDVSSSMQMERLAGSRLRFGTGSRIIITTRDRGTFGKTVEEDNIYKVEVLKSNDAVQLFNSRAFKDNSTCRIDYKELVEKAVAYAKGVPLALTVLGSLFFNCKSKEEWEDEFNKLKRFPCEDIQKVLRISYDKLGDDEKDIFLDIACFHTGESVVEVKRMLDVRGFFAISGIRILIEMSLISIVSQWGKETIEMHDLLQEMGRKIVQQQDIKDPGKRSRLFNVEDVNRVLRSNKETPNVEAIQVNWCNLQERPLERADFKKMSNLIMLIVDSGKYYHKLTTSLDLPDSLRYLKWRGYPLESLPSNFCPKNLVELHMQASEVKKLWKEEQILFNLQVINLRGCESLVEIPSYFQHLDKLTHLDLECCRSLKYLPKMPGNIQYLNLDRSGIKELPESVWSNKNISCLNLNECGFMKFPSNWCKFKNIEILNLRCCYKFENFPEILESMEHLKSLRLSYTAVIELPSSICELKYLERLDLHGCSRFSKFPEILKPMEHLKSLSLRGTAVTELPSSICELKYLERLDLTGCYRFSKFPEILKPMEHLVSLCLEETAVEMLPSSIGNLNGLQDLELRRCYQLKDVPTSIYSLTNLKRLDFFRCLRLEKLPSSSAGFLSLEELELSSSSVQCGRLEKLPSSSVGFLSLEELDLSFSGILEIPASIKQASRLSTLDLEGCKRLQSIPELPVLCNVNAQGCTSLKKVSSSRTALTLGWDKPIYCCRVFLHCPRLNNNSRSNIMDEAQIAIMRMTTVAPLKDHHWLPNPWPQITIACPGKETPNWFSYQNEGSSIDIELCPDWFRTGLFGFALSVVVLCWDSQPQYDLGMVRANFIVKFMGESHELFSSAYSMPEDSNMYSCDGQHHVHVWSEAFRSEEVGKHCSPDVYKLAKEASVVFCLEDAEDFASGSPIVKVESCGICPLYAEDAEKFKFGHVFMSRGPKVGEETRQDDHSKGGGSGDEPQVSGFSKFPEILMPMEHLVSLCLEYTAVEMLPSSIGNLNGLQDLNLRRCYQLKDVPTSIYSLSNLKRLNFNDCGRLEKLPSSSVGFISLEELDLSNSGILEIPASIKQASRLSILNLNCCDRLQSIPELPVLCNVKASNCTSLKIVSSSRTALAQGWDKPHYCFRVFTNCAQVDNNSRSNIMDEAQITIMRMATVAPLKDHWLLYNPWPQINIVCPGIEIPKWFRYQNEGSSVYIELYPDWFRTGLFGFALSVVLSEGDWFGTCSVRANFIVKFMGDFTHELFSSEYIIPGHSYDDYCDGQHQVHVWNEAFRSEEVGKNCSPDVYKLAKEASVVFCTLDSEGLPASDVKVERCGICPLYAEDAEKFKFGHVFMWRGPKVGEETRQDDFESNGTIGTCLHLDICCSL</sequence>
<dbReference type="InterPro" id="IPR058192">
    <property type="entry name" value="WHD_ROQ1-like"/>
</dbReference>
<evidence type="ECO:0000313" key="13">
    <source>
        <dbReference type="EMBL" id="TQE12274.1"/>
    </source>
</evidence>